<evidence type="ECO:0000313" key="3">
    <source>
        <dbReference type="EnsemblPlants" id="PGSC0003DMT400088990"/>
    </source>
</evidence>
<proteinExistence type="predicted"/>
<protein>
    <recommendedName>
        <fullName evidence="2">PB1-like domain-containing protein</fullName>
    </recommendedName>
</protein>
<dbReference type="InParanoid" id="M1DH72"/>
<evidence type="ECO:0000259" key="2">
    <source>
        <dbReference type="Pfam" id="PF26130"/>
    </source>
</evidence>
<feature type="domain" description="PB1-like" evidence="2">
    <location>
        <begin position="8"/>
        <end position="99"/>
    </location>
</feature>
<dbReference type="Pfam" id="PF26130">
    <property type="entry name" value="PB1-like"/>
    <property type="match status" value="1"/>
</dbReference>
<dbReference type="Gramene" id="PGSC0003DMT400088990">
    <property type="protein sequence ID" value="PGSC0003DMT400088990"/>
    <property type="gene ID" value="PGSC0003DMG400038561"/>
</dbReference>
<name>M1DH72_SOLTU</name>
<evidence type="ECO:0000256" key="1">
    <source>
        <dbReference type="SAM" id="MobiDB-lite"/>
    </source>
</evidence>
<accession>M1DH72</accession>
<dbReference type="PaxDb" id="4113-PGSC0003DMT400088990"/>
<feature type="compositionally biased region" description="Low complexity" evidence="1">
    <location>
        <begin position="217"/>
        <end position="231"/>
    </location>
</feature>
<feature type="region of interest" description="Disordered" evidence="1">
    <location>
        <begin position="207"/>
        <end position="233"/>
    </location>
</feature>
<organism evidence="3 4">
    <name type="scientific">Solanum tuberosum</name>
    <name type="common">Potato</name>
    <dbReference type="NCBI Taxonomy" id="4113"/>
    <lineage>
        <taxon>Eukaryota</taxon>
        <taxon>Viridiplantae</taxon>
        <taxon>Streptophyta</taxon>
        <taxon>Embryophyta</taxon>
        <taxon>Tracheophyta</taxon>
        <taxon>Spermatophyta</taxon>
        <taxon>Magnoliopsida</taxon>
        <taxon>eudicotyledons</taxon>
        <taxon>Gunneridae</taxon>
        <taxon>Pentapetalae</taxon>
        <taxon>asterids</taxon>
        <taxon>lamiids</taxon>
        <taxon>Solanales</taxon>
        <taxon>Solanaceae</taxon>
        <taxon>Solanoideae</taxon>
        <taxon>Solaneae</taxon>
        <taxon>Solanum</taxon>
    </lineage>
</organism>
<dbReference type="EnsemblPlants" id="PGSC0003DMT400088990">
    <property type="protein sequence ID" value="PGSC0003DMT400088990"/>
    <property type="gene ID" value="PGSC0003DMG400038561"/>
</dbReference>
<reference evidence="4" key="1">
    <citation type="journal article" date="2011" name="Nature">
        <title>Genome sequence and analysis of the tuber crop potato.</title>
        <authorList>
            <consortium name="The Potato Genome Sequencing Consortium"/>
        </authorList>
    </citation>
    <scope>NUCLEOTIDE SEQUENCE [LARGE SCALE GENOMIC DNA]</scope>
    <source>
        <strain evidence="4">cv. DM1-3 516 R44</strain>
    </source>
</reference>
<dbReference type="InterPro" id="IPR058594">
    <property type="entry name" value="PB1-like_dom_pln"/>
</dbReference>
<dbReference type="AlphaFoldDB" id="M1DH72"/>
<dbReference type="HOGENOM" id="CLU_1020859_0_0_1"/>
<dbReference type="Proteomes" id="UP000011115">
    <property type="component" value="Unassembled WGS sequence"/>
</dbReference>
<sequence length="273" mass="30871">MYWDCDIMIYYHGGILNSKSRTPFYEGGEITEIFDVDVDKMSYFELTNDIKELGYTTGCTFYVRPPRSDFLLYILTDGDIFELSQSFKDGDIVEVYVFHMVDQVDGPIGFLKYNPTNEESFGAFNKEGDKRDHIGERVVDINENAEFEAATTQPTTSQSSTVAELRLLHLLKHQLLQLLMLRLLHLLNNLDSVVAGRSNETCTSSVLPKPGVRPRKTPATTAEAPTTTGEALRPRGRPKQMLILMHFLHFLQLGKGQKPTNNDFDVEAPVRGI</sequence>
<evidence type="ECO:0000313" key="4">
    <source>
        <dbReference type="Proteomes" id="UP000011115"/>
    </source>
</evidence>
<keyword evidence="4" id="KW-1185">Reference proteome</keyword>
<reference evidence="3" key="2">
    <citation type="submission" date="2015-06" db="UniProtKB">
        <authorList>
            <consortium name="EnsemblPlants"/>
        </authorList>
    </citation>
    <scope>IDENTIFICATION</scope>
    <source>
        <strain evidence="3">DM1-3 516 R44</strain>
    </source>
</reference>